<evidence type="ECO:0000256" key="1">
    <source>
        <dbReference type="ARBA" id="ARBA00004123"/>
    </source>
</evidence>
<evidence type="ECO:0000313" key="8">
    <source>
        <dbReference type="Proteomes" id="UP001432027"/>
    </source>
</evidence>
<dbReference type="Pfam" id="PF21549">
    <property type="entry name" value="PRDM2_PR"/>
    <property type="match status" value="1"/>
</dbReference>
<evidence type="ECO:0000259" key="6">
    <source>
        <dbReference type="PROSITE" id="PS50280"/>
    </source>
</evidence>
<dbReference type="PROSITE" id="PS50280">
    <property type="entry name" value="SET"/>
    <property type="match status" value="1"/>
</dbReference>
<dbReference type="InterPro" id="IPR044417">
    <property type="entry name" value="PRDM7_9_PR-SET"/>
</dbReference>
<dbReference type="GO" id="GO:0032259">
    <property type="term" value="P:methylation"/>
    <property type="evidence" value="ECO:0007669"/>
    <property type="project" value="UniProtKB-KW"/>
</dbReference>
<name>A0AAV5T896_9BILA</name>
<keyword evidence="5" id="KW-0539">Nucleus</keyword>
<evidence type="ECO:0000256" key="3">
    <source>
        <dbReference type="ARBA" id="ARBA00022679"/>
    </source>
</evidence>
<dbReference type="InterPro" id="IPR046341">
    <property type="entry name" value="SET_dom_sf"/>
</dbReference>
<keyword evidence="2" id="KW-0489">Methyltransferase</keyword>
<evidence type="ECO:0000256" key="5">
    <source>
        <dbReference type="ARBA" id="ARBA00023242"/>
    </source>
</evidence>
<gene>
    <name evidence="7" type="ORF">PENTCL1PPCAC_13633</name>
</gene>
<accession>A0AAV5T896</accession>
<dbReference type="GO" id="GO:0042054">
    <property type="term" value="F:histone methyltransferase activity"/>
    <property type="evidence" value="ECO:0007669"/>
    <property type="project" value="InterPro"/>
</dbReference>
<dbReference type="SUPFAM" id="SSF82199">
    <property type="entry name" value="SET domain"/>
    <property type="match status" value="1"/>
</dbReference>
<feature type="non-terminal residue" evidence="7">
    <location>
        <position position="1"/>
    </location>
</feature>
<evidence type="ECO:0000313" key="7">
    <source>
        <dbReference type="EMBL" id="GMS91458.1"/>
    </source>
</evidence>
<keyword evidence="3" id="KW-0808">Transferase</keyword>
<proteinExistence type="predicted"/>
<keyword evidence="4" id="KW-0949">S-adenosyl-L-methionine</keyword>
<protein>
    <recommendedName>
        <fullName evidence="6">SET domain-containing protein</fullName>
    </recommendedName>
</protein>
<dbReference type="SMART" id="SM00317">
    <property type="entry name" value="SET"/>
    <property type="match status" value="1"/>
</dbReference>
<sequence>VDQQEEDQVDQDDNFFVVDVHARSIKIMPGGYNEKKFTTLEKISVKNFALLNERIHSPNDDDDGHNYCEQCVMSFRVCCPKHPLYRILDRLVEHPIDDRARKTTPAFISIKTSSIPNAGLGAFTLTELPVGVVFGPYQGILSKESDTKGYSWKIRNVDAPSMYLDGSDPKYSNWMRFINSPRYEREQNLVAFQYNGSVYYRVIKPIDCEQELLVWYGPKYGESVGVFSTKRSSTKIRPFATTDVKNQFII</sequence>
<dbReference type="GO" id="GO:0005634">
    <property type="term" value="C:nucleus"/>
    <property type="evidence" value="ECO:0007669"/>
    <property type="project" value="UniProtKB-SubCell"/>
</dbReference>
<organism evidence="7 8">
    <name type="scientific">Pristionchus entomophagus</name>
    <dbReference type="NCBI Taxonomy" id="358040"/>
    <lineage>
        <taxon>Eukaryota</taxon>
        <taxon>Metazoa</taxon>
        <taxon>Ecdysozoa</taxon>
        <taxon>Nematoda</taxon>
        <taxon>Chromadorea</taxon>
        <taxon>Rhabditida</taxon>
        <taxon>Rhabditina</taxon>
        <taxon>Diplogasteromorpha</taxon>
        <taxon>Diplogasteroidea</taxon>
        <taxon>Neodiplogasteridae</taxon>
        <taxon>Pristionchus</taxon>
    </lineage>
</organism>
<feature type="domain" description="SET" evidence="6">
    <location>
        <begin position="106"/>
        <end position="217"/>
    </location>
</feature>
<dbReference type="AlphaFoldDB" id="A0AAV5T896"/>
<keyword evidence="8" id="KW-1185">Reference proteome</keyword>
<dbReference type="EMBL" id="BTSX01000003">
    <property type="protein sequence ID" value="GMS91458.1"/>
    <property type="molecule type" value="Genomic_DNA"/>
</dbReference>
<comment type="caution">
    <text evidence="7">The sequence shown here is derived from an EMBL/GenBank/DDBJ whole genome shotgun (WGS) entry which is preliminary data.</text>
</comment>
<evidence type="ECO:0000256" key="4">
    <source>
        <dbReference type="ARBA" id="ARBA00022691"/>
    </source>
</evidence>
<dbReference type="Gene3D" id="2.170.270.10">
    <property type="entry name" value="SET domain"/>
    <property type="match status" value="1"/>
</dbReference>
<dbReference type="InterPro" id="IPR001214">
    <property type="entry name" value="SET_dom"/>
</dbReference>
<dbReference type="CDD" id="cd19193">
    <property type="entry name" value="PR-SET_PRDM7_9"/>
    <property type="match status" value="1"/>
</dbReference>
<dbReference type="Proteomes" id="UP001432027">
    <property type="component" value="Unassembled WGS sequence"/>
</dbReference>
<reference evidence="7" key="1">
    <citation type="submission" date="2023-10" db="EMBL/GenBank/DDBJ databases">
        <title>Genome assembly of Pristionchus species.</title>
        <authorList>
            <person name="Yoshida K."/>
            <person name="Sommer R.J."/>
        </authorList>
    </citation>
    <scope>NUCLEOTIDE SEQUENCE</scope>
    <source>
        <strain evidence="7">RS0144</strain>
    </source>
</reference>
<evidence type="ECO:0000256" key="2">
    <source>
        <dbReference type="ARBA" id="ARBA00022603"/>
    </source>
</evidence>
<comment type="subcellular location">
    <subcellularLocation>
        <location evidence="1">Nucleus</location>
    </subcellularLocation>
</comment>